<reference evidence="3 4" key="1">
    <citation type="journal article" date="2021" name="Nat. Commun.">
        <title>Incipient diploidization of the medicinal plant Perilla within 10,000 years.</title>
        <authorList>
            <person name="Zhang Y."/>
            <person name="Shen Q."/>
            <person name="Leng L."/>
            <person name="Zhang D."/>
            <person name="Chen S."/>
            <person name="Shi Y."/>
            <person name="Ning Z."/>
            <person name="Chen S."/>
        </authorList>
    </citation>
    <scope>NUCLEOTIDE SEQUENCE [LARGE SCALE GENOMIC DNA]</scope>
    <source>
        <strain evidence="4">cv. PC099</strain>
    </source>
</reference>
<protein>
    <submittedName>
        <fullName evidence="3">Uncharacterized protein</fullName>
    </submittedName>
</protein>
<keyword evidence="1 2" id="KW-0732">Signal</keyword>
<dbReference type="PROSITE" id="PS51257">
    <property type="entry name" value="PROKAR_LIPOPROTEIN"/>
    <property type="match status" value="1"/>
</dbReference>
<feature type="signal peptide" evidence="2">
    <location>
        <begin position="1"/>
        <end position="19"/>
    </location>
</feature>
<evidence type="ECO:0000256" key="1">
    <source>
        <dbReference type="ARBA" id="ARBA00022729"/>
    </source>
</evidence>
<evidence type="ECO:0000313" key="3">
    <source>
        <dbReference type="EMBL" id="KAH6835385.1"/>
    </source>
</evidence>
<evidence type="ECO:0000256" key="2">
    <source>
        <dbReference type="SAM" id="SignalP"/>
    </source>
</evidence>
<feature type="chain" id="PRO_5042121859" evidence="2">
    <location>
        <begin position="20"/>
        <end position="126"/>
    </location>
</feature>
<comment type="caution">
    <text evidence="3">The sequence shown here is derived from an EMBL/GenBank/DDBJ whole genome shotgun (WGS) entry which is preliminary data.</text>
</comment>
<dbReference type="GO" id="GO:0001709">
    <property type="term" value="P:cell fate determination"/>
    <property type="evidence" value="ECO:0007669"/>
    <property type="project" value="TreeGrafter"/>
</dbReference>
<organism evidence="3 4">
    <name type="scientific">Perilla frutescens var. hirtella</name>
    <name type="common">Perilla citriodora</name>
    <name type="synonym">Perilla setoyensis</name>
    <dbReference type="NCBI Taxonomy" id="608512"/>
    <lineage>
        <taxon>Eukaryota</taxon>
        <taxon>Viridiplantae</taxon>
        <taxon>Streptophyta</taxon>
        <taxon>Embryophyta</taxon>
        <taxon>Tracheophyta</taxon>
        <taxon>Spermatophyta</taxon>
        <taxon>Magnoliopsida</taxon>
        <taxon>eudicotyledons</taxon>
        <taxon>Gunneridae</taxon>
        <taxon>Pentapetalae</taxon>
        <taxon>asterids</taxon>
        <taxon>lamiids</taxon>
        <taxon>Lamiales</taxon>
        <taxon>Lamiaceae</taxon>
        <taxon>Nepetoideae</taxon>
        <taxon>Elsholtzieae</taxon>
        <taxon>Perilla</taxon>
    </lineage>
</organism>
<gene>
    <name evidence="3" type="ORF">C2S53_003236</name>
</gene>
<sequence>MAKSYIIVLLMCPFTIISCWIIDPEQCNPGFVRIYQWPSAYASLHIPKYTVQIINEAWHVKGVYDVHVSCPDFASTTLINPNVFRRIDLGNCLLDDGRIISPGEVITFEYSNILPYPFTVTSFKCS</sequence>
<accession>A0AAD4JK85</accession>
<proteinExistence type="predicted"/>
<dbReference type="PANTHER" id="PTHR33184">
    <property type="entry name" value="PROTEIN TAPETUM DETERMINANT 1-LIKE-RELATED"/>
    <property type="match status" value="1"/>
</dbReference>
<dbReference type="InterPro" id="IPR040361">
    <property type="entry name" value="TPD1"/>
</dbReference>
<dbReference type="EMBL" id="SDAM02000035">
    <property type="protein sequence ID" value="KAH6835385.1"/>
    <property type="molecule type" value="Genomic_DNA"/>
</dbReference>
<dbReference type="AlphaFoldDB" id="A0AAD4JK85"/>
<dbReference type="Pfam" id="PF24068">
    <property type="entry name" value="TPD1_C"/>
    <property type="match status" value="1"/>
</dbReference>
<keyword evidence="4" id="KW-1185">Reference proteome</keyword>
<dbReference type="Proteomes" id="UP001190926">
    <property type="component" value="Unassembled WGS sequence"/>
</dbReference>
<evidence type="ECO:0000313" key="4">
    <source>
        <dbReference type="Proteomes" id="UP001190926"/>
    </source>
</evidence>
<name>A0AAD4JK85_PERFH</name>
<dbReference type="PANTHER" id="PTHR33184:SF81">
    <property type="entry name" value="TPD1 PROTEIN HOMOLOG 1B-LIKE"/>
    <property type="match status" value="1"/>
</dbReference>